<protein>
    <submittedName>
        <fullName evidence="1">Uncharacterized protein</fullName>
    </submittedName>
</protein>
<accession>A0A9P8LSX1</accession>
<reference evidence="1 2" key="1">
    <citation type="journal article" date="2014" name="PLoS Genet.">
        <title>The Genome of Spironucleus salmonicida Highlights a Fish Pathogen Adapted to Fluctuating Environments.</title>
        <authorList>
            <person name="Xu F."/>
            <person name="Jerlstrom-Hultqvist J."/>
            <person name="Einarsson E."/>
            <person name="Astvaldsson A."/>
            <person name="Svard S.G."/>
            <person name="Andersson J.O."/>
        </authorList>
    </citation>
    <scope>NUCLEOTIDE SEQUENCE [LARGE SCALE GENOMIC DNA]</scope>
    <source>
        <strain evidence="1 2">ATCC 50377</strain>
    </source>
</reference>
<comment type="caution">
    <text evidence="1">The sequence shown here is derived from an EMBL/GenBank/DDBJ whole genome shotgun (WGS) entry which is preliminary data.</text>
</comment>
<dbReference type="KEGG" id="ssao:94297932"/>
<evidence type="ECO:0000313" key="2">
    <source>
        <dbReference type="Proteomes" id="UP000018208"/>
    </source>
</evidence>
<organism evidence="1 2">
    <name type="scientific">Spironucleus salmonicida</name>
    <dbReference type="NCBI Taxonomy" id="348837"/>
    <lineage>
        <taxon>Eukaryota</taxon>
        <taxon>Metamonada</taxon>
        <taxon>Diplomonadida</taxon>
        <taxon>Hexamitidae</taxon>
        <taxon>Hexamitinae</taxon>
        <taxon>Spironucleus</taxon>
    </lineage>
</organism>
<sequence>MFKPITHIPGISNVSQNLTDFVMQDYNQVLDKFEEINEFGLNIFYPNAGETFSPLPE</sequence>
<keyword evidence="2" id="KW-1185">Reference proteome</keyword>
<name>A0A9P8LSX1_9EUKA</name>
<dbReference type="EMBL" id="AUWU02000004">
    <property type="protein sequence ID" value="KAH0573974.1"/>
    <property type="molecule type" value="Genomic_DNA"/>
</dbReference>
<dbReference type="RefSeq" id="XP_067764747.1">
    <property type="nucleotide sequence ID" value="XM_067907773.1"/>
</dbReference>
<gene>
    <name evidence="1" type="ORF">SS50377_23909</name>
</gene>
<evidence type="ECO:0000313" key="1">
    <source>
        <dbReference type="EMBL" id="KAH0573974.1"/>
    </source>
</evidence>
<dbReference type="GeneID" id="94297932"/>
<dbReference type="Proteomes" id="UP000018208">
    <property type="component" value="Unassembled WGS sequence"/>
</dbReference>
<dbReference type="AlphaFoldDB" id="A0A9P8LSX1"/>
<proteinExistence type="predicted"/>